<dbReference type="InterPro" id="IPR012910">
    <property type="entry name" value="Plug_dom"/>
</dbReference>
<dbReference type="Gene3D" id="2.40.170.20">
    <property type="entry name" value="TonB-dependent receptor, beta-barrel domain"/>
    <property type="match status" value="1"/>
</dbReference>
<feature type="chain" id="PRO_5042049028" evidence="4">
    <location>
        <begin position="21"/>
        <end position="810"/>
    </location>
</feature>
<evidence type="ECO:0000256" key="3">
    <source>
        <dbReference type="ARBA" id="ARBA00023237"/>
    </source>
</evidence>
<comment type="subcellular location">
    <subcellularLocation>
        <location evidence="1">Cell outer membrane</location>
    </subcellularLocation>
</comment>
<evidence type="ECO:0000313" key="7">
    <source>
        <dbReference type="Proteomes" id="UP001204144"/>
    </source>
</evidence>
<dbReference type="Proteomes" id="UP001204144">
    <property type="component" value="Unassembled WGS sequence"/>
</dbReference>
<name>A0AAE3KVL6_9BACT</name>
<dbReference type="Pfam" id="PF07715">
    <property type="entry name" value="Plug"/>
    <property type="match status" value="1"/>
</dbReference>
<comment type="caution">
    <text evidence="6">The sequence shown here is derived from an EMBL/GenBank/DDBJ whole genome shotgun (WGS) entry which is preliminary data.</text>
</comment>
<protein>
    <submittedName>
        <fullName evidence="6">TonB-dependent receptor</fullName>
    </submittedName>
</protein>
<dbReference type="Gene3D" id="2.60.40.1120">
    <property type="entry name" value="Carboxypeptidase-like, regulatory domain"/>
    <property type="match status" value="1"/>
</dbReference>
<keyword evidence="2" id="KW-0472">Membrane</keyword>
<dbReference type="InterPro" id="IPR036942">
    <property type="entry name" value="Beta-barrel_TonB_sf"/>
</dbReference>
<dbReference type="EMBL" id="RJUF01000001">
    <property type="protein sequence ID" value="MCP9761365.1"/>
    <property type="molecule type" value="Genomic_DNA"/>
</dbReference>
<evidence type="ECO:0000256" key="4">
    <source>
        <dbReference type="SAM" id="SignalP"/>
    </source>
</evidence>
<evidence type="ECO:0000259" key="5">
    <source>
        <dbReference type="Pfam" id="PF07715"/>
    </source>
</evidence>
<keyword evidence="7" id="KW-1185">Reference proteome</keyword>
<keyword evidence="4" id="KW-0732">Signal</keyword>
<keyword evidence="3" id="KW-0998">Cell outer membrane</keyword>
<evidence type="ECO:0000256" key="2">
    <source>
        <dbReference type="ARBA" id="ARBA00023136"/>
    </source>
</evidence>
<dbReference type="Pfam" id="PF13715">
    <property type="entry name" value="CarbopepD_reg_2"/>
    <property type="match status" value="1"/>
</dbReference>
<dbReference type="SUPFAM" id="SSF56935">
    <property type="entry name" value="Porins"/>
    <property type="match status" value="1"/>
</dbReference>
<dbReference type="GO" id="GO:0009279">
    <property type="term" value="C:cell outer membrane"/>
    <property type="evidence" value="ECO:0007669"/>
    <property type="project" value="UniProtKB-SubCell"/>
</dbReference>
<dbReference type="SUPFAM" id="SSF49464">
    <property type="entry name" value="Carboxypeptidase regulatory domain-like"/>
    <property type="match status" value="1"/>
</dbReference>
<evidence type="ECO:0000256" key="1">
    <source>
        <dbReference type="ARBA" id="ARBA00004442"/>
    </source>
</evidence>
<proteinExistence type="predicted"/>
<organism evidence="6 7">
    <name type="scientific">Lacihabitans soyangensis</name>
    <dbReference type="NCBI Taxonomy" id="869394"/>
    <lineage>
        <taxon>Bacteria</taxon>
        <taxon>Pseudomonadati</taxon>
        <taxon>Bacteroidota</taxon>
        <taxon>Cytophagia</taxon>
        <taxon>Cytophagales</taxon>
        <taxon>Leadbetterellaceae</taxon>
        <taxon>Lacihabitans</taxon>
    </lineage>
</organism>
<dbReference type="AlphaFoldDB" id="A0AAE3KVL6"/>
<sequence length="810" mass="91537">MLKSIQICAFLILSFFGVQAQQMVTISGFLKEKSTKELLIGVNVYIPNTNIGVSTNTYGYYSLSVPAKDSLTLVYSMVGFQKKTLRLPFTKNQKLDIELEDENFLEEVVISSKTEQNKQSNSPNMSKIDLPVDQIKNLPTLMGEKDVLKIIQLLPGVQKASEGQSGIYVRGGGPDQNLIILDDAVVYNASHLFGFFSTFNGDALKSVELTKGGFPARYGGRLSSVIDLTMKDGNKEKFSGEGGIGLISSRLLLEGPLKFNKNKPAKGSFLVSGRRTYVDFVMRPFIKAQNEESEGKQTSGYYFYDLNVKLNYEINSKNKIFLSSYLGDDVFYNKYSSPTDNSDAGLNWGNITTTLRWNHVFGQKTFGNASLIYSNYGFNIFTKETRVNSLEANNFTLNYNSGIEDYSLKYDIDYFQKPNLSFRFGVMATHHTFTPEALILQNASSEVNLTNDKSYKVWENAVYTESVWSPIPKIKVNAGLRLSQYLITNAPQHRLEPRISLAYKVKNDLAIKASYATMNQYLHLLTNTGLGLPTDLWVPATEKVAPQSSSQIAAGAVKDIDQTKGISITLEGYYKKMNNIISYKEGASFLSINANTNIEENGWENKVTSGQGESYGLEFLLQKKVGKFSGWVGYTWSKTLWTFQELNFGKSFFPKYDRRHDLSLVGIYKLKPKITLSGIWVYGTGNALTIPIAEYRAYSSNFVRGDNVDNPIGWRNFTVQEYGERNSFRAEPYHRLDLGIQFHKKKKRFERTWDVSIYNAYNRKNPFFYTASNDQTFFGSSANTNTSNTLTLKRYSLFPILPSITYNFKF</sequence>
<reference evidence="6 7" key="1">
    <citation type="submission" date="2018-11" db="EMBL/GenBank/DDBJ databases">
        <title>Novel bacteria species description.</title>
        <authorList>
            <person name="Han J.-H."/>
        </authorList>
    </citation>
    <scope>NUCLEOTIDE SEQUENCE [LARGE SCALE GENOMIC DNA]</scope>
    <source>
        <strain evidence="6 7">KCTC23259</strain>
    </source>
</reference>
<dbReference type="RefSeq" id="WP_255035098.1">
    <property type="nucleotide sequence ID" value="NZ_RJUF01000001.1"/>
</dbReference>
<dbReference type="InterPro" id="IPR037066">
    <property type="entry name" value="Plug_dom_sf"/>
</dbReference>
<feature type="domain" description="TonB-dependent receptor plug" evidence="5">
    <location>
        <begin position="143"/>
        <end position="221"/>
    </location>
</feature>
<gene>
    <name evidence="6" type="ORF">EGI31_00250</name>
</gene>
<evidence type="ECO:0000313" key="6">
    <source>
        <dbReference type="EMBL" id="MCP9761365.1"/>
    </source>
</evidence>
<dbReference type="InterPro" id="IPR008969">
    <property type="entry name" value="CarboxyPept-like_regulatory"/>
</dbReference>
<dbReference type="Gene3D" id="2.170.130.10">
    <property type="entry name" value="TonB-dependent receptor, plug domain"/>
    <property type="match status" value="1"/>
</dbReference>
<keyword evidence="6" id="KW-0675">Receptor</keyword>
<feature type="signal peptide" evidence="4">
    <location>
        <begin position="1"/>
        <end position="20"/>
    </location>
</feature>
<accession>A0AAE3KVL6</accession>